<reference evidence="2 3" key="1">
    <citation type="submission" date="2017-09" db="EMBL/GenBank/DDBJ databases">
        <title>Genome sequencing of Besnoitia besnoiti strain Bb-Ger1.</title>
        <authorList>
            <person name="Schares G."/>
            <person name="Venepally P."/>
            <person name="Lorenzi H.A."/>
        </authorList>
    </citation>
    <scope>NUCLEOTIDE SEQUENCE [LARGE SCALE GENOMIC DNA]</scope>
    <source>
        <strain evidence="2 3">Bb-Ger1</strain>
    </source>
</reference>
<sequence length="367" mass="38588">MAVSLALSLDGRAVPGTVKRPAKRLGRATCRSRLPRAAVLVVVASFSLGLTSSLAAAAAAESTSSTCETRGKQIWCNCGQSAGDNSLSAVLSRENNVLSVTCPEGQKCAPSELKDKLVCQLGADAFTSCALDLHTLLAGRPSNAVWKDCSEAQKAAEAPCKTLTLPQENFPFIDAGFFVGCEQGGETKCTVAVTLEARPSTTEGQIVTCAYGTTSNPSHQAVTLNPSQNSLTLVCGDKGEVLPQRYDEAYCSSELKGDEDSCEGNYSWILPGYDLKWWTRHADSNSFTLSIPPERFPAEEAKIIVGCRHTKAAAYSQRDQELASSSTVCNVDVTIEASLAVAVSPTAAAVFGVFAGAAVMTVLSQDA</sequence>
<dbReference type="PRINTS" id="PR01801">
    <property type="entry name" value="SURFCEANTIGN"/>
</dbReference>
<organism evidence="2 3">
    <name type="scientific">Besnoitia besnoiti</name>
    <name type="common">Apicomplexan protozoan</name>
    <dbReference type="NCBI Taxonomy" id="94643"/>
    <lineage>
        <taxon>Eukaryota</taxon>
        <taxon>Sar</taxon>
        <taxon>Alveolata</taxon>
        <taxon>Apicomplexa</taxon>
        <taxon>Conoidasida</taxon>
        <taxon>Coccidia</taxon>
        <taxon>Eucoccidiorida</taxon>
        <taxon>Eimeriorina</taxon>
        <taxon>Sarcocystidae</taxon>
        <taxon>Besnoitia</taxon>
    </lineage>
</organism>
<protein>
    <submittedName>
        <fullName evidence="2">SAG-related sequence</fullName>
    </submittedName>
</protein>
<gene>
    <name evidence="2" type="ORF">BESB_057290</name>
</gene>
<evidence type="ECO:0000313" key="3">
    <source>
        <dbReference type="Proteomes" id="UP000224006"/>
    </source>
</evidence>
<evidence type="ECO:0000259" key="1">
    <source>
        <dbReference type="Pfam" id="PF04092"/>
    </source>
</evidence>
<dbReference type="AlphaFoldDB" id="A0A2A9MC67"/>
<dbReference type="SUPFAM" id="SSF74877">
    <property type="entry name" value="Major surface antigen p30, SAG1"/>
    <property type="match status" value="2"/>
</dbReference>
<dbReference type="Proteomes" id="UP000224006">
    <property type="component" value="Chromosome IV"/>
</dbReference>
<dbReference type="EMBL" id="NWUJ01000004">
    <property type="protein sequence ID" value="PFH36078.1"/>
    <property type="molecule type" value="Genomic_DNA"/>
</dbReference>
<dbReference type="GO" id="GO:0016020">
    <property type="term" value="C:membrane"/>
    <property type="evidence" value="ECO:0007669"/>
    <property type="project" value="InterPro"/>
</dbReference>
<proteinExistence type="predicted"/>
<keyword evidence="3" id="KW-1185">Reference proteome</keyword>
<dbReference type="InterPro" id="IPR028352">
    <property type="entry name" value="Surface_antig_SAG1"/>
</dbReference>
<dbReference type="VEuPathDB" id="ToxoDB:BESB_057290"/>
<name>A0A2A9MC67_BESBE</name>
<dbReference type="Gene3D" id="2.60.40.1320">
    <property type="entry name" value="SRS domain"/>
    <property type="match status" value="2"/>
</dbReference>
<dbReference type="RefSeq" id="XP_029220087.1">
    <property type="nucleotide sequence ID" value="XM_029364164.1"/>
</dbReference>
<dbReference type="InterPro" id="IPR007226">
    <property type="entry name" value="SRS_dom"/>
</dbReference>
<dbReference type="Pfam" id="PF04092">
    <property type="entry name" value="SAG"/>
    <property type="match status" value="2"/>
</dbReference>
<comment type="caution">
    <text evidence="2">The sequence shown here is derived from an EMBL/GenBank/DDBJ whole genome shotgun (WGS) entry which is preliminary data.</text>
</comment>
<dbReference type="KEGG" id="bbes:BESB_057290"/>
<dbReference type="InterPro" id="IPR036755">
    <property type="entry name" value="SRS_dom_sf"/>
</dbReference>
<accession>A0A2A9MC67</accession>
<evidence type="ECO:0000313" key="2">
    <source>
        <dbReference type="EMBL" id="PFH36078.1"/>
    </source>
</evidence>
<feature type="domain" description="SRS" evidence="1">
    <location>
        <begin position="75"/>
        <end position="194"/>
    </location>
</feature>
<dbReference type="OrthoDB" id="10522770at2759"/>
<feature type="domain" description="SRS" evidence="1">
    <location>
        <begin position="205"/>
        <end position="335"/>
    </location>
</feature>
<dbReference type="GeneID" id="40310658"/>